<dbReference type="EMBL" id="LAOR01000007">
    <property type="protein sequence ID" value="KJW07725.1"/>
    <property type="molecule type" value="Genomic_DNA"/>
</dbReference>
<dbReference type="AlphaFoldDB" id="A0A0F3RN17"/>
<comment type="caution">
    <text evidence="3">The sequence shown here is derived from an EMBL/GenBank/DDBJ whole genome shotgun (WGS) entry which is preliminary data.</text>
</comment>
<keyword evidence="2" id="KW-1133">Transmembrane helix</keyword>
<name>A0A0F3RN17_ORITS</name>
<gene>
    <name evidence="3" type="ORF">OTUT144_0218</name>
</gene>
<accession>A0A0F3RN17</accession>
<evidence type="ECO:0000256" key="1">
    <source>
        <dbReference type="SAM" id="MobiDB-lite"/>
    </source>
</evidence>
<reference evidence="3 4" key="1">
    <citation type="submission" date="2015-01" db="EMBL/GenBank/DDBJ databases">
        <title>Genome Sequencing of Rickettsiales.</title>
        <authorList>
            <person name="Daugherty S.C."/>
            <person name="Su Q."/>
            <person name="Abolude K."/>
            <person name="Beier-Sexton M."/>
            <person name="Carlyon J.A."/>
            <person name="Carter R."/>
            <person name="Day N.P."/>
            <person name="Dumler S.J."/>
            <person name="Dyachenko V."/>
            <person name="Godinez A."/>
            <person name="Kurtti T.J."/>
            <person name="Lichay M."/>
            <person name="Mullins K.E."/>
            <person name="Ott S."/>
            <person name="Pappas-Brown V."/>
            <person name="Paris D.H."/>
            <person name="Patel P."/>
            <person name="Richards A.L."/>
            <person name="Sadzewicz L."/>
            <person name="Sears K."/>
            <person name="Seidman D."/>
            <person name="Sengamalay N."/>
            <person name="Stenos J."/>
            <person name="Tallon L.J."/>
            <person name="Vincent G."/>
            <person name="Fraser C.M."/>
            <person name="Munderloh U."/>
            <person name="Dunning-Hotopp J.C."/>
        </authorList>
    </citation>
    <scope>NUCLEOTIDE SEQUENCE [LARGE SCALE GENOMIC DNA]</scope>
    <source>
        <strain evidence="3 4">UT144</strain>
    </source>
</reference>
<keyword evidence="2" id="KW-0472">Membrane</keyword>
<evidence type="ECO:0000313" key="3">
    <source>
        <dbReference type="EMBL" id="KJW07725.1"/>
    </source>
</evidence>
<feature type="region of interest" description="Disordered" evidence="1">
    <location>
        <begin position="94"/>
        <end position="132"/>
    </location>
</feature>
<dbReference type="PATRIC" id="fig|1441384.3.peg.2118"/>
<organism evidence="3 4">
    <name type="scientific">Orientia tsutsugamushi str. UT144</name>
    <dbReference type="NCBI Taxonomy" id="1441384"/>
    <lineage>
        <taxon>Bacteria</taxon>
        <taxon>Pseudomonadati</taxon>
        <taxon>Pseudomonadota</taxon>
        <taxon>Alphaproteobacteria</taxon>
        <taxon>Rickettsiales</taxon>
        <taxon>Rickettsiaceae</taxon>
        <taxon>Rickettsieae</taxon>
        <taxon>Orientia</taxon>
    </lineage>
</organism>
<dbReference type="Proteomes" id="UP000033580">
    <property type="component" value="Unassembled WGS sequence"/>
</dbReference>
<protein>
    <submittedName>
        <fullName evidence="3">Uncharacterized protein</fullName>
    </submittedName>
</protein>
<evidence type="ECO:0000256" key="2">
    <source>
        <dbReference type="SAM" id="Phobius"/>
    </source>
</evidence>
<sequence length="132" mass="15260">MDFLKNLKLCFLPLEKSVYITWCVCLSTAFIILNYANQFRKRSIVESKLTADQKTHLSRVALSSLHALKMFQTDCYQEECENYKSCMREESKEYENRKSNNASSYTEKLLSQRESVSQHKGQVGKSAQGLTI</sequence>
<feature type="transmembrane region" description="Helical" evidence="2">
    <location>
        <begin position="17"/>
        <end position="36"/>
    </location>
</feature>
<keyword evidence="2" id="KW-0812">Transmembrane</keyword>
<evidence type="ECO:0000313" key="4">
    <source>
        <dbReference type="Proteomes" id="UP000033580"/>
    </source>
</evidence>
<proteinExistence type="predicted"/>